<keyword evidence="4" id="KW-0223">Dioxygenase</keyword>
<name>A0A4Z2EXD8_9TELE</name>
<accession>A0A4Z2EXD8</accession>
<keyword evidence="6" id="KW-0408">Iron</keyword>
<dbReference type="PANTHER" id="PTHR10869:SF223">
    <property type="entry name" value="PROLYL 4-HYDROXYLASE SUBUNIT ALPHA-3"/>
    <property type="match status" value="1"/>
</dbReference>
<organism evidence="8 9">
    <name type="scientific">Liparis tanakae</name>
    <name type="common">Tanaka's snailfish</name>
    <dbReference type="NCBI Taxonomy" id="230148"/>
    <lineage>
        <taxon>Eukaryota</taxon>
        <taxon>Metazoa</taxon>
        <taxon>Chordata</taxon>
        <taxon>Craniata</taxon>
        <taxon>Vertebrata</taxon>
        <taxon>Euteleostomi</taxon>
        <taxon>Actinopterygii</taxon>
        <taxon>Neopterygii</taxon>
        <taxon>Teleostei</taxon>
        <taxon>Neoteleostei</taxon>
        <taxon>Acanthomorphata</taxon>
        <taxon>Eupercaria</taxon>
        <taxon>Perciformes</taxon>
        <taxon>Cottioidei</taxon>
        <taxon>Cottales</taxon>
        <taxon>Liparidae</taxon>
        <taxon>Liparis</taxon>
    </lineage>
</organism>
<dbReference type="PANTHER" id="PTHR10869">
    <property type="entry name" value="PROLYL 4-HYDROXYLASE ALPHA SUBUNIT"/>
    <property type="match status" value="1"/>
</dbReference>
<dbReference type="EMBL" id="SRLO01002189">
    <property type="protein sequence ID" value="TNN33597.1"/>
    <property type="molecule type" value="Genomic_DNA"/>
</dbReference>
<dbReference type="GO" id="GO:0005783">
    <property type="term" value="C:endoplasmic reticulum"/>
    <property type="evidence" value="ECO:0007669"/>
    <property type="project" value="TreeGrafter"/>
</dbReference>
<protein>
    <submittedName>
        <fullName evidence="8">Prolyl 4-hydroxylase subunit alpha-3</fullName>
    </submittedName>
</protein>
<keyword evidence="5" id="KW-0560">Oxidoreductase</keyword>
<comment type="cofactor">
    <cofactor evidence="1">
        <name>L-ascorbate</name>
        <dbReference type="ChEBI" id="CHEBI:38290"/>
    </cofactor>
</comment>
<proteinExistence type="predicted"/>
<evidence type="ECO:0000256" key="4">
    <source>
        <dbReference type="ARBA" id="ARBA00022964"/>
    </source>
</evidence>
<evidence type="ECO:0000256" key="2">
    <source>
        <dbReference type="ARBA" id="ARBA00022723"/>
    </source>
</evidence>
<evidence type="ECO:0000313" key="8">
    <source>
        <dbReference type="EMBL" id="TNN33597.1"/>
    </source>
</evidence>
<evidence type="ECO:0000259" key="7">
    <source>
        <dbReference type="SMART" id="SM00702"/>
    </source>
</evidence>
<dbReference type="GO" id="GO:0005506">
    <property type="term" value="F:iron ion binding"/>
    <property type="evidence" value="ECO:0007669"/>
    <property type="project" value="InterPro"/>
</dbReference>
<feature type="domain" description="Prolyl 4-hydroxylase alpha subunit" evidence="7">
    <location>
        <begin position="1"/>
        <end position="125"/>
    </location>
</feature>
<dbReference type="GO" id="GO:0031418">
    <property type="term" value="F:L-ascorbic acid binding"/>
    <property type="evidence" value="ECO:0007669"/>
    <property type="project" value="UniProtKB-KW"/>
</dbReference>
<dbReference type="GO" id="GO:0004656">
    <property type="term" value="F:procollagen-proline 4-dioxygenase activity"/>
    <property type="evidence" value="ECO:0007669"/>
    <property type="project" value="TreeGrafter"/>
</dbReference>
<dbReference type="Gene3D" id="2.60.120.620">
    <property type="entry name" value="q2cbj1_9rhob like domain"/>
    <property type="match status" value="1"/>
</dbReference>
<evidence type="ECO:0000256" key="3">
    <source>
        <dbReference type="ARBA" id="ARBA00022896"/>
    </source>
</evidence>
<comment type="caution">
    <text evidence="8">The sequence shown here is derived from an EMBL/GenBank/DDBJ whole genome shotgun (WGS) entry which is preliminary data.</text>
</comment>
<dbReference type="OrthoDB" id="420380at2759"/>
<gene>
    <name evidence="8" type="primary">P4ha3</name>
    <name evidence="8" type="ORF">EYF80_056243</name>
</gene>
<evidence type="ECO:0000256" key="6">
    <source>
        <dbReference type="ARBA" id="ARBA00023004"/>
    </source>
</evidence>
<reference evidence="8 9" key="1">
    <citation type="submission" date="2019-03" db="EMBL/GenBank/DDBJ databases">
        <title>First draft genome of Liparis tanakae, snailfish: a comprehensive survey of snailfish specific genes.</title>
        <authorList>
            <person name="Kim W."/>
            <person name="Song I."/>
            <person name="Jeong J.-H."/>
            <person name="Kim D."/>
            <person name="Kim S."/>
            <person name="Ryu S."/>
            <person name="Song J.Y."/>
            <person name="Lee S.K."/>
        </authorList>
    </citation>
    <scope>NUCLEOTIDE SEQUENCE [LARGE SCALE GENOMIC DNA]</scope>
    <source>
        <tissue evidence="8">Muscle</tissue>
    </source>
</reference>
<keyword evidence="9" id="KW-1185">Reference proteome</keyword>
<evidence type="ECO:0000256" key="5">
    <source>
        <dbReference type="ARBA" id="ARBA00023002"/>
    </source>
</evidence>
<dbReference type="InterPro" id="IPR006620">
    <property type="entry name" value="Pro_4_hyd_alph"/>
</dbReference>
<evidence type="ECO:0000256" key="1">
    <source>
        <dbReference type="ARBA" id="ARBA00001961"/>
    </source>
</evidence>
<keyword evidence="2" id="KW-0479">Metal-binding</keyword>
<sequence length="168" mass="18488">MIVIHKYICSSAWLKDSAHSTVGKLDHKISMLTGLNVKHPYGEYLQVVNYGIGGHYEPHFDHATLSSVEAGGSTAFIYANFSVPVTEKAAIFWWNLHRNGQGDADTLHAGCPVLIGDKWVPSDVSPATSLPPLVEGQLRCFLRKTVKTTSRFPIRCGPKQFTSYLTGN</sequence>
<dbReference type="AlphaFoldDB" id="A0A4Z2EXD8"/>
<keyword evidence="3" id="KW-0847">Vitamin C</keyword>
<dbReference type="SMART" id="SM00702">
    <property type="entry name" value="P4Hc"/>
    <property type="match status" value="1"/>
</dbReference>
<dbReference type="InterPro" id="IPR045054">
    <property type="entry name" value="P4HA-like"/>
</dbReference>
<dbReference type="Proteomes" id="UP000314294">
    <property type="component" value="Unassembled WGS sequence"/>
</dbReference>
<evidence type="ECO:0000313" key="9">
    <source>
        <dbReference type="Proteomes" id="UP000314294"/>
    </source>
</evidence>